<reference evidence="2" key="1">
    <citation type="journal article" date="2014" name="Sci. Data">
        <title>Genomes of diverse isolates of the marine cyanobacterium Prochlorococcus.</title>
        <authorList>
            <person name="Biller S."/>
            <person name="Berube P."/>
            <person name="Thompson J."/>
            <person name="Kelly L."/>
            <person name="Roggensack S."/>
            <person name="Awad L."/>
            <person name="Roache-Johnson K."/>
            <person name="Ding H."/>
            <person name="Giovannoni S.J."/>
            <person name="Moore L.R."/>
            <person name="Chisholm S.W."/>
        </authorList>
    </citation>
    <scope>NUCLEOTIDE SEQUENCE [LARGE SCALE GENOMIC DNA]</scope>
    <source>
        <strain evidence="2">SB</strain>
    </source>
</reference>
<dbReference type="AlphaFoldDB" id="A0A0A2B5N7"/>
<dbReference type="STRING" id="59926.EV02_1840"/>
<accession>A0A0A2B5N7</accession>
<comment type="caution">
    <text evidence="1">The sequence shown here is derived from an EMBL/GenBank/DDBJ whole genome shotgun (WGS) entry which is preliminary data.</text>
</comment>
<dbReference type="eggNOG" id="ENOG5030VAU">
    <property type="taxonomic scope" value="Bacteria"/>
</dbReference>
<gene>
    <name evidence="1" type="ORF">EV02_1840</name>
</gene>
<organism evidence="1 2">
    <name type="scientific">Prochlorococcus marinus str. SB</name>
    <dbReference type="NCBI Taxonomy" id="59926"/>
    <lineage>
        <taxon>Bacteria</taxon>
        <taxon>Bacillati</taxon>
        <taxon>Cyanobacteriota</taxon>
        <taxon>Cyanophyceae</taxon>
        <taxon>Synechococcales</taxon>
        <taxon>Prochlorococcaceae</taxon>
        <taxon>Prochlorococcus</taxon>
    </lineage>
</organism>
<dbReference type="EMBL" id="JNAS01000002">
    <property type="protein sequence ID" value="KGG09161.1"/>
    <property type="molecule type" value="Genomic_DNA"/>
</dbReference>
<proteinExistence type="predicted"/>
<protein>
    <submittedName>
        <fullName evidence="1">Putative Heat-labile enterotoxin alpha chain</fullName>
    </submittedName>
</protein>
<dbReference type="RefSeq" id="WP_241433722.1">
    <property type="nucleotide sequence ID" value="NZ_CP138981.1"/>
</dbReference>
<evidence type="ECO:0000313" key="2">
    <source>
        <dbReference type="Proteomes" id="UP000030345"/>
    </source>
</evidence>
<evidence type="ECO:0000313" key="1">
    <source>
        <dbReference type="EMBL" id="KGG09161.1"/>
    </source>
</evidence>
<dbReference type="Proteomes" id="UP000030345">
    <property type="component" value="Unassembled WGS sequence"/>
</dbReference>
<sequence>MKLATFKKKDSMIRLLFALILFLIPLGGFADEKQREIENEAINLVIKKYGKGLENRLKGTGVTPSYRSWYENDCFVSIAAGTYQKDTWSAMKWFSVNVCSESAEIMESE</sequence>
<name>A0A0A2B5N7_PROMR</name>